<name>A0A094WCP7_9BACT</name>
<dbReference type="EMBL" id="JPGK01000006">
    <property type="protein sequence ID" value="KGA93432.1"/>
    <property type="molecule type" value="Genomic_DNA"/>
</dbReference>
<sequence>MRIADEQINIMLILWFNSSISRVPPPRRGSMRPILADSPALDTISAAFFRDSSSHPIRSNGPFWFY</sequence>
<dbReference type="Proteomes" id="UP000029452">
    <property type="component" value="Unassembled WGS sequence"/>
</dbReference>
<reference evidence="1 2" key="1">
    <citation type="submission" date="2014-06" db="EMBL/GenBank/DDBJ databases">
        <title>Draft genome sequence of iron oxidizing acidophile Leptospirillum ferriphilum DSM14647.</title>
        <authorList>
            <person name="Cardenas J.P."/>
            <person name="Lazcano M."/>
            <person name="Ossandon F.J."/>
            <person name="Corbett M."/>
            <person name="Holmes D.S."/>
            <person name="Watkin E."/>
        </authorList>
    </citation>
    <scope>NUCLEOTIDE SEQUENCE [LARGE SCALE GENOMIC DNA]</scope>
    <source>
        <strain evidence="1 2">DSM 14647</strain>
    </source>
</reference>
<dbReference type="PATRIC" id="fig|178606.4.peg.1643"/>
<dbReference type="AlphaFoldDB" id="A0A094WCP7"/>
<organism evidence="1 2">
    <name type="scientific">Leptospirillum ferriphilum</name>
    <dbReference type="NCBI Taxonomy" id="178606"/>
    <lineage>
        <taxon>Bacteria</taxon>
        <taxon>Pseudomonadati</taxon>
        <taxon>Nitrospirota</taxon>
        <taxon>Nitrospiria</taxon>
        <taxon>Nitrospirales</taxon>
        <taxon>Nitrospiraceae</taxon>
        <taxon>Leptospirillum</taxon>
    </lineage>
</organism>
<protein>
    <submittedName>
        <fullName evidence="1">Uncharacterized protein</fullName>
    </submittedName>
</protein>
<evidence type="ECO:0000313" key="1">
    <source>
        <dbReference type="EMBL" id="KGA93432.1"/>
    </source>
</evidence>
<gene>
    <name evidence="1" type="ORF">LptCag_0045</name>
</gene>
<proteinExistence type="predicted"/>
<accession>A0A094WCP7</accession>
<evidence type="ECO:0000313" key="2">
    <source>
        <dbReference type="Proteomes" id="UP000029452"/>
    </source>
</evidence>
<comment type="caution">
    <text evidence="1">The sequence shown here is derived from an EMBL/GenBank/DDBJ whole genome shotgun (WGS) entry which is preliminary data.</text>
</comment>